<proteinExistence type="predicted"/>
<dbReference type="PROSITE" id="PS50096">
    <property type="entry name" value="IQ"/>
    <property type="match status" value="1"/>
</dbReference>
<reference evidence="1" key="2">
    <citation type="submission" date="2019-06" db="EMBL/GenBank/DDBJ databases">
        <title>Genomics analysis of Aphanomyces spp. identifies a new class of oomycete effector associated with host adaptation.</title>
        <authorList>
            <person name="Gaulin E."/>
        </authorList>
    </citation>
    <scope>NUCLEOTIDE SEQUENCE</scope>
    <source>
        <strain evidence="1">CBS 578.67</strain>
    </source>
</reference>
<gene>
    <name evidence="6" type="primary">Aste57867_2157</name>
    <name evidence="4" type="synonym">Aste57867_1924</name>
    <name evidence="5" type="synonym">Aste57867_1940</name>
    <name evidence="2" type="ORF">As57867_001922</name>
    <name evidence="3" type="ORF">As57867_001938</name>
    <name evidence="1" type="ORF">As57867_002152</name>
    <name evidence="4" type="ORF">ASTE57867_1924</name>
    <name evidence="5" type="ORF">ASTE57867_1940</name>
    <name evidence="6" type="ORF">ASTE57867_2157</name>
</gene>
<dbReference type="EMBL" id="VJMH01000223">
    <property type="protein sequence ID" value="KAF0717687.1"/>
    <property type="molecule type" value="Genomic_DNA"/>
</dbReference>
<evidence type="ECO:0000313" key="5">
    <source>
        <dbReference type="EMBL" id="VFT79145.1"/>
    </source>
</evidence>
<evidence type="ECO:0000313" key="3">
    <source>
        <dbReference type="EMBL" id="KAF0718062.1"/>
    </source>
</evidence>
<dbReference type="EMBL" id="VJMH01000185">
    <property type="protein sequence ID" value="KAF0718062.1"/>
    <property type="molecule type" value="Genomic_DNA"/>
</dbReference>
<dbReference type="EMBL" id="VJMH01000185">
    <property type="protein sequence ID" value="KAF0718046.1"/>
    <property type="molecule type" value="Genomic_DNA"/>
</dbReference>
<dbReference type="OrthoDB" id="72222at2759"/>
<organism evidence="6 7">
    <name type="scientific">Aphanomyces stellatus</name>
    <dbReference type="NCBI Taxonomy" id="120398"/>
    <lineage>
        <taxon>Eukaryota</taxon>
        <taxon>Sar</taxon>
        <taxon>Stramenopiles</taxon>
        <taxon>Oomycota</taxon>
        <taxon>Saprolegniomycetes</taxon>
        <taxon>Saprolegniales</taxon>
        <taxon>Verrucalvaceae</taxon>
        <taxon>Aphanomyces</taxon>
    </lineage>
</organism>
<evidence type="ECO:0000313" key="2">
    <source>
        <dbReference type="EMBL" id="KAF0718046.1"/>
    </source>
</evidence>
<evidence type="ECO:0000313" key="4">
    <source>
        <dbReference type="EMBL" id="VFT79129.1"/>
    </source>
</evidence>
<reference evidence="6 7" key="1">
    <citation type="submission" date="2019-03" db="EMBL/GenBank/DDBJ databases">
        <authorList>
            <person name="Gaulin E."/>
            <person name="Dumas B."/>
        </authorList>
    </citation>
    <scope>NUCLEOTIDE SEQUENCE [LARGE SCALE GENOMIC DNA]</scope>
    <source>
        <strain evidence="6">CBS 568.67</strain>
    </source>
</reference>
<sequence length="408" mass="46065">MAAARDTGGGLWTLVEPCLLYLRDKPSPSRGTNNGTHVCHVIASLKQHGARALADVTDAELVWAALDLLLRNPLHPSTDYLFPPALYSAVVALGRDVDVPDLDKLRAVLHSAEEPTRSRFFLVLRVLHEVWSDVADAATRFAPLVFRDGHNAFRSIQHVEDLPASTRCLGLALQHFEYIATPTNVAMDQPITVAAMAIFDALVLDTVRTVLFAPAVMGPFVITSVESKAAVKVQAVVRGWQSRQWSGLATLYGKGGPRREYLALTKRVLNWPVVKLCQEKARLKARLRGLDGAFRERHGREPHATEKESHRPLYEQYHFFNLMLDYQRTASEDDEHDPALEEIACEPRERIEARKERVQMRLLVFQRHFELCCGDKVQNEEDYGHVLPHYTHYKKLSAMLTPNQRDNA</sequence>
<evidence type="ECO:0000313" key="6">
    <source>
        <dbReference type="EMBL" id="VFT79360.1"/>
    </source>
</evidence>
<keyword evidence="7" id="KW-1185">Reference proteome</keyword>
<protein>
    <submittedName>
        <fullName evidence="4">Aste57867_1924 protein</fullName>
    </submittedName>
    <submittedName>
        <fullName evidence="5">Aste57867_1940 protein</fullName>
    </submittedName>
    <submittedName>
        <fullName evidence="6">Aste57867_2157 protein</fullName>
    </submittedName>
</protein>
<evidence type="ECO:0000313" key="7">
    <source>
        <dbReference type="Proteomes" id="UP000332933"/>
    </source>
</evidence>
<dbReference type="EMBL" id="CAADRA010000223">
    <property type="protein sequence ID" value="VFT79360.1"/>
    <property type="molecule type" value="Genomic_DNA"/>
</dbReference>
<dbReference type="EMBL" id="CAADRA010000185">
    <property type="protein sequence ID" value="VFT79129.1"/>
    <property type="molecule type" value="Genomic_DNA"/>
</dbReference>
<dbReference type="EMBL" id="CAADRA010000185">
    <property type="protein sequence ID" value="VFT79145.1"/>
    <property type="molecule type" value="Genomic_DNA"/>
</dbReference>
<accession>A0A485K6U3</accession>
<dbReference type="AlphaFoldDB" id="A0A485K6U3"/>
<name>A0A485K6U3_9STRA</name>
<dbReference type="Proteomes" id="UP000332933">
    <property type="component" value="Unassembled WGS sequence"/>
</dbReference>
<evidence type="ECO:0000313" key="1">
    <source>
        <dbReference type="EMBL" id="KAF0717687.1"/>
    </source>
</evidence>